<dbReference type="GO" id="GO:0005886">
    <property type="term" value="C:plasma membrane"/>
    <property type="evidence" value="ECO:0007669"/>
    <property type="project" value="UniProtKB-SubCell"/>
</dbReference>
<evidence type="ECO:0000256" key="1">
    <source>
        <dbReference type="ARBA" id="ARBA00004202"/>
    </source>
</evidence>
<dbReference type="InterPro" id="IPR027417">
    <property type="entry name" value="P-loop_NTPase"/>
</dbReference>
<dbReference type="PROSITE" id="PS00211">
    <property type="entry name" value="ABC_TRANSPORTER_1"/>
    <property type="match status" value="1"/>
</dbReference>
<name>A0A1Q8CQJ2_9PSEU</name>
<feature type="domain" description="ABC transporter" evidence="10">
    <location>
        <begin position="8"/>
        <end position="238"/>
    </location>
</feature>
<accession>A0A1Q8CQJ2</accession>
<proteinExistence type="inferred from homology"/>
<dbReference type="EMBL" id="MSIE01000027">
    <property type="protein sequence ID" value="OLF16615.1"/>
    <property type="molecule type" value="Genomic_DNA"/>
</dbReference>
<sequence>MVDDGALVRARQLVKRFGEFAAVRGIDVDVRRGEAFGFLGPNGAGKSSTMRMVGCVSPRSDGELTVLGMDPQRDGPAIRARLGVVPQQDNLDTELTVRQNLHVYGRFFGLSKAHVRAKATELLDFAQLGERADDEVEPLSGGMKRRLTIARSLINDPELLLLDEPTTGLDPQARHLLWDRLFRLKQSGVTLIITTHYMDEAEQLCDRLVVMDGGRIVAEGSPAELIGRYSTREVLELRFPPDAAAPEVALEGLADRLEVLPDRLLLYAADGEAVLAAAHARGVQPLSSLVRRSTLEDVFLRLTGRTLVD</sequence>
<evidence type="ECO:0000256" key="3">
    <source>
        <dbReference type="ARBA" id="ARBA00022448"/>
    </source>
</evidence>
<evidence type="ECO:0000256" key="8">
    <source>
        <dbReference type="ARBA" id="ARBA00023136"/>
    </source>
</evidence>
<keyword evidence="3" id="KW-0813">Transport</keyword>
<evidence type="ECO:0000256" key="6">
    <source>
        <dbReference type="ARBA" id="ARBA00022840"/>
    </source>
</evidence>
<evidence type="ECO:0000256" key="4">
    <source>
        <dbReference type="ARBA" id="ARBA00022475"/>
    </source>
</evidence>
<dbReference type="GO" id="GO:0046677">
    <property type="term" value="P:response to antibiotic"/>
    <property type="evidence" value="ECO:0007669"/>
    <property type="project" value="UniProtKB-KW"/>
</dbReference>
<comment type="subcellular location">
    <subcellularLocation>
        <location evidence="1">Cell membrane</location>
        <topology evidence="1">Peripheral membrane protein</topology>
    </subcellularLocation>
</comment>
<keyword evidence="7" id="KW-1278">Translocase</keyword>
<keyword evidence="6" id="KW-0067">ATP-binding</keyword>
<keyword evidence="12" id="KW-1185">Reference proteome</keyword>
<dbReference type="GO" id="GO:0016887">
    <property type="term" value="F:ATP hydrolysis activity"/>
    <property type="evidence" value="ECO:0007669"/>
    <property type="project" value="InterPro"/>
</dbReference>
<evidence type="ECO:0000313" key="11">
    <source>
        <dbReference type="EMBL" id="OLF16615.1"/>
    </source>
</evidence>
<dbReference type="STRING" id="1912961.BU204_15535"/>
<protein>
    <submittedName>
        <fullName evidence="11">ABC transporter</fullName>
    </submittedName>
</protein>
<evidence type="ECO:0000256" key="7">
    <source>
        <dbReference type="ARBA" id="ARBA00022967"/>
    </source>
</evidence>
<evidence type="ECO:0000256" key="5">
    <source>
        <dbReference type="ARBA" id="ARBA00022741"/>
    </source>
</evidence>
<keyword evidence="9" id="KW-0046">Antibiotic resistance</keyword>
<dbReference type="InterPro" id="IPR003593">
    <property type="entry name" value="AAA+_ATPase"/>
</dbReference>
<keyword evidence="5" id="KW-0547">Nucleotide-binding</keyword>
<dbReference type="AlphaFoldDB" id="A0A1Q8CQJ2"/>
<evidence type="ECO:0000256" key="2">
    <source>
        <dbReference type="ARBA" id="ARBA00005417"/>
    </source>
</evidence>
<dbReference type="GO" id="GO:0005524">
    <property type="term" value="F:ATP binding"/>
    <property type="evidence" value="ECO:0007669"/>
    <property type="project" value="UniProtKB-KW"/>
</dbReference>
<evidence type="ECO:0000313" key="12">
    <source>
        <dbReference type="Proteomes" id="UP000185596"/>
    </source>
</evidence>
<evidence type="ECO:0000256" key="9">
    <source>
        <dbReference type="ARBA" id="ARBA00023251"/>
    </source>
</evidence>
<organism evidence="11 12">
    <name type="scientific">Actinophytocola xanthii</name>
    <dbReference type="NCBI Taxonomy" id="1912961"/>
    <lineage>
        <taxon>Bacteria</taxon>
        <taxon>Bacillati</taxon>
        <taxon>Actinomycetota</taxon>
        <taxon>Actinomycetes</taxon>
        <taxon>Pseudonocardiales</taxon>
        <taxon>Pseudonocardiaceae</taxon>
    </lineage>
</organism>
<dbReference type="PANTHER" id="PTHR42711">
    <property type="entry name" value="ABC TRANSPORTER ATP-BINDING PROTEIN"/>
    <property type="match status" value="1"/>
</dbReference>
<dbReference type="SUPFAM" id="SSF52540">
    <property type="entry name" value="P-loop containing nucleoside triphosphate hydrolases"/>
    <property type="match status" value="1"/>
</dbReference>
<keyword evidence="8" id="KW-0472">Membrane</keyword>
<comment type="similarity">
    <text evidence="2">Belongs to the ABC transporter superfamily.</text>
</comment>
<dbReference type="InterPro" id="IPR003439">
    <property type="entry name" value="ABC_transporter-like_ATP-bd"/>
</dbReference>
<dbReference type="Gene3D" id="3.40.50.300">
    <property type="entry name" value="P-loop containing nucleotide triphosphate hydrolases"/>
    <property type="match status" value="1"/>
</dbReference>
<reference evidence="11 12" key="1">
    <citation type="submission" date="2016-12" db="EMBL/GenBank/DDBJ databases">
        <title>The draft genome sequence of Actinophytocola sp. 11-183.</title>
        <authorList>
            <person name="Wang W."/>
            <person name="Yuan L."/>
        </authorList>
    </citation>
    <scope>NUCLEOTIDE SEQUENCE [LARGE SCALE GENOMIC DNA]</scope>
    <source>
        <strain evidence="11 12">11-183</strain>
    </source>
</reference>
<dbReference type="PANTHER" id="PTHR42711:SF5">
    <property type="entry name" value="ABC TRANSPORTER ATP-BINDING PROTEIN NATA"/>
    <property type="match status" value="1"/>
</dbReference>
<keyword evidence="4" id="KW-1003">Cell membrane</keyword>
<dbReference type="InterPro" id="IPR017871">
    <property type="entry name" value="ABC_transporter-like_CS"/>
</dbReference>
<evidence type="ECO:0000259" key="10">
    <source>
        <dbReference type="PROSITE" id="PS50893"/>
    </source>
</evidence>
<dbReference type="Proteomes" id="UP000185596">
    <property type="component" value="Unassembled WGS sequence"/>
</dbReference>
<gene>
    <name evidence="11" type="ORF">BU204_15535</name>
</gene>
<dbReference type="SMART" id="SM00382">
    <property type="entry name" value="AAA"/>
    <property type="match status" value="1"/>
</dbReference>
<dbReference type="InterPro" id="IPR050763">
    <property type="entry name" value="ABC_transporter_ATP-binding"/>
</dbReference>
<dbReference type="FunFam" id="3.40.50.300:FF:000589">
    <property type="entry name" value="ABC transporter, ATP-binding subunit"/>
    <property type="match status" value="1"/>
</dbReference>
<dbReference type="Pfam" id="PF00005">
    <property type="entry name" value="ABC_tran"/>
    <property type="match status" value="1"/>
</dbReference>
<dbReference type="PROSITE" id="PS50893">
    <property type="entry name" value="ABC_TRANSPORTER_2"/>
    <property type="match status" value="1"/>
</dbReference>
<dbReference type="OrthoDB" id="9804819at2"/>
<dbReference type="RefSeq" id="WP_075126391.1">
    <property type="nucleotide sequence ID" value="NZ_MSIE01000027.1"/>
</dbReference>
<comment type="caution">
    <text evidence="11">The sequence shown here is derived from an EMBL/GenBank/DDBJ whole genome shotgun (WGS) entry which is preliminary data.</text>
</comment>